<evidence type="ECO:0000313" key="3">
    <source>
        <dbReference type="Proteomes" id="UP001596016"/>
    </source>
</evidence>
<name>A0ABW0H1Q8_9HYPH</name>
<reference evidence="3" key="1">
    <citation type="journal article" date="2019" name="Int. J. Syst. Evol. Microbiol.">
        <title>The Global Catalogue of Microorganisms (GCM) 10K type strain sequencing project: providing services to taxonomists for standard genome sequencing and annotation.</title>
        <authorList>
            <consortium name="The Broad Institute Genomics Platform"/>
            <consortium name="The Broad Institute Genome Sequencing Center for Infectious Disease"/>
            <person name="Wu L."/>
            <person name="Ma J."/>
        </authorList>
    </citation>
    <scope>NUCLEOTIDE SEQUENCE [LARGE SCALE GENOMIC DNA]</scope>
    <source>
        <strain evidence="3">CGMCC 4.1415</strain>
    </source>
</reference>
<gene>
    <name evidence="2" type="ORF">ACFPLB_13765</name>
</gene>
<proteinExistence type="predicted"/>
<dbReference type="Gene3D" id="2.40.50.90">
    <property type="match status" value="1"/>
</dbReference>
<dbReference type="EMBL" id="JBHSLL010000051">
    <property type="protein sequence ID" value="MFC5387027.1"/>
    <property type="molecule type" value="Genomic_DNA"/>
</dbReference>
<dbReference type="SUPFAM" id="SSF50199">
    <property type="entry name" value="Staphylococcal nuclease"/>
    <property type="match status" value="1"/>
</dbReference>
<dbReference type="RefSeq" id="WP_378230690.1">
    <property type="nucleotide sequence ID" value="NZ_JBHSLL010000051.1"/>
</dbReference>
<evidence type="ECO:0000259" key="1">
    <source>
        <dbReference type="PROSITE" id="PS50830"/>
    </source>
</evidence>
<dbReference type="InterPro" id="IPR035437">
    <property type="entry name" value="SNase_OB-fold_sf"/>
</dbReference>
<dbReference type="PROSITE" id="PS50830">
    <property type="entry name" value="TNASE_3"/>
    <property type="match status" value="1"/>
</dbReference>
<organism evidence="2 3">
    <name type="scientific">Aquamicrobium segne</name>
    <dbReference type="NCBI Taxonomy" id="469547"/>
    <lineage>
        <taxon>Bacteria</taxon>
        <taxon>Pseudomonadati</taxon>
        <taxon>Pseudomonadota</taxon>
        <taxon>Alphaproteobacteria</taxon>
        <taxon>Hyphomicrobiales</taxon>
        <taxon>Phyllobacteriaceae</taxon>
        <taxon>Aquamicrobium</taxon>
    </lineage>
</organism>
<protein>
    <submittedName>
        <fullName evidence="2">Thermonuclease family protein</fullName>
    </submittedName>
</protein>
<sequence>MKWAWAIVVLVAAGIYGAHLYQEGGQPAPAAAISQADMLRATFSFCGEGRRVTCIVDGDTFWLSGERIRIADIDTPEINPPRCEEERIKGEAAKRRLRELMNAGPFSLVAGTRDEDQYGRKLRTVVRDGRSIGEILVGEGLARRWDGVRRSWCR</sequence>
<accession>A0ABW0H1Q8</accession>
<dbReference type="InterPro" id="IPR016071">
    <property type="entry name" value="Staphylococal_nuclease_OB-fold"/>
</dbReference>
<dbReference type="Proteomes" id="UP001596016">
    <property type="component" value="Unassembled WGS sequence"/>
</dbReference>
<comment type="caution">
    <text evidence="2">The sequence shown here is derived from an EMBL/GenBank/DDBJ whole genome shotgun (WGS) entry which is preliminary data.</text>
</comment>
<keyword evidence="3" id="KW-1185">Reference proteome</keyword>
<feature type="domain" description="TNase-like" evidence="1">
    <location>
        <begin position="51"/>
        <end position="143"/>
    </location>
</feature>
<evidence type="ECO:0000313" key="2">
    <source>
        <dbReference type="EMBL" id="MFC5387027.1"/>
    </source>
</evidence>
<dbReference type="Pfam" id="PF00565">
    <property type="entry name" value="SNase"/>
    <property type="match status" value="1"/>
</dbReference>